<dbReference type="EMBL" id="FNON01000007">
    <property type="protein sequence ID" value="SDY90026.1"/>
    <property type="molecule type" value="Genomic_DNA"/>
</dbReference>
<dbReference type="InterPro" id="IPR051918">
    <property type="entry name" value="STPP_CPPED1"/>
</dbReference>
<dbReference type="PANTHER" id="PTHR43143:SF1">
    <property type="entry name" value="SERINE_THREONINE-PROTEIN PHOSPHATASE CPPED1"/>
    <property type="match status" value="1"/>
</dbReference>
<dbReference type="OrthoDB" id="8132905at2"/>
<dbReference type="InterPro" id="IPR042281">
    <property type="entry name" value="GpdQ_beta-strand"/>
</dbReference>
<dbReference type="Pfam" id="PF00149">
    <property type="entry name" value="Metallophos"/>
    <property type="match status" value="1"/>
</dbReference>
<dbReference type="STRING" id="589385.SAMN05421504_107372"/>
<proteinExistence type="predicted"/>
<protein>
    <submittedName>
        <fullName evidence="2">Metallophosphoesterase, PPA1498 family</fullName>
    </submittedName>
</protein>
<feature type="domain" description="Calcineurin-like phosphoesterase" evidence="1">
    <location>
        <begin position="205"/>
        <end position="406"/>
    </location>
</feature>
<dbReference type="Gene3D" id="3.30.750.180">
    <property type="entry name" value="GpdQ, beta-strand dimerisation domain"/>
    <property type="match status" value="1"/>
</dbReference>
<name>A0A1H3NM86_9PSEU</name>
<dbReference type="NCBIfam" id="TIGR03767">
    <property type="entry name" value="P_acnes_RR"/>
    <property type="match status" value="1"/>
</dbReference>
<dbReference type="InterPro" id="IPR022506">
    <property type="entry name" value="Metallophosphoesterase_PPA1498"/>
</dbReference>
<evidence type="ECO:0000313" key="2">
    <source>
        <dbReference type="EMBL" id="SDY90026.1"/>
    </source>
</evidence>
<keyword evidence="3" id="KW-1185">Reference proteome</keyword>
<organism evidence="2 3">
    <name type="scientific">Amycolatopsis xylanica</name>
    <dbReference type="NCBI Taxonomy" id="589385"/>
    <lineage>
        <taxon>Bacteria</taxon>
        <taxon>Bacillati</taxon>
        <taxon>Actinomycetota</taxon>
        <taxon>Actinomycetes</taxon>
        <taxon>Pseudonocardiales</taxon>
        <taxon>Pseudonocardiaceae</taxon>
        <taxon>Amycolatopsis</taxon>
    </lineage>
</organism>
<gene>
    <name evidence="2" type="ORF">SAMN05421504_107372</name>
</gene>
<dbReference type="AlphaFoldDB" id="A0A1H3NM86"/>
<dbReference type="InterPro" id="IPR029052">
    <property type="entry name" value="Metallo-depent_PP-like"/>
</dbReference>
<dbReference type="PANTHER" id="PTHR43143">
    <property type="entry name" value="METALLOPHOSPHOESTERASE, CALCINEURIN SUPERFAMILY"/>
    <property type="match status" value="1"/>
</dbReference>
<dbReference type="GO" id="GO:0016787">
    <property type="term" value="F:hydrolase activity"/>
    <property type="evidence" value="ECO:0007669"/>
    <property type="project" value="InterPro"/>
</dbReference>
<dbReference type="InterPro" id="IPR004843">
    <property type="entry name" value="Calcineurin-like_PHP"/>
</dbReference>
<accession>A0A1H3NM86</accession>
<dbReference type="SUPFAM" id="SSF56300">
    <property type="entry name" value="Metallo-dependent phosphatases"/>
    <property type="match status" value="1"/>
</dbReference>
<sequence length="510" mass="55996">MDTSRRRLVRGTPDSLGYQRLETAPGEGLQVREDIAQAGESRAPERLVAFAHLSDLHVMDPQSPTRVEFLERYADPDSPYREVIPLVGTYRPQEIFTPHVVEAMVQAVNELDVEFAISTGDATDACQANELDAYLTLLDGGEVRPDSGDPARWEGVHSSTAETYDVRYWHPDGPPPGLTEDLPRTVYGFPEAPGALRAAAASFEASGLDVPWFAVHGNHDNMLQGCVPPWPELAEVTVGPRKLVGMPEGNEIELVDGFDKADRQVVARLVGAPAVEVTADPARRHVTRAEWVGAHVACHGHGFRQDHVDSGTAYYAFDMGPLRGLVLDTVNPHGYWQGSFDVAQFEWLEAQLRAEPGKLFVLFSHHPLRTLTNDTGPDRRILADEVADLLAKHSNVILWVNGHTHENTVTAHQTFWEVTTASHIDWPQQARRIEILDNRDGSLSIVTTIIDHAGPTAWDGGSSPVSLAGLSRELSANYWQGRDDGRREFKGAGGAADRNVELLIKNPLGA</sequence>
<evidence type="ECO:0000313" key="3">
    <source>
        <dbReference type="Proteomes" id="UP000199515"/>
    </source>
</evidence>
<dbReference type="RefSeq" id="WP_091294875.1">
    <property type="nucleotide sequence ID" value="NZ_FNON01000007.1"/>
</dbReference>
<evidence type="ECO:0000259" key="1">
    <source>
        <dbReference type="Pfam" id="PF00149"/>
    </source>
</evidence>
<reference evidence="2 3" key="1">
    <citation type="submission" date="2016-10" db="EMBL/GenBank/DDBJ databases">
        <authorList>
            <person name="de Groot N.N."/>
        </authorList>
    </citation>
    <scope>NUCLEOTIDE SEQUENCE [LARGE SCALE GENOMIC DNA]</scope>
    <source>
        <strain evidence="2 3">CPCC 202699</strain>
    </source>
</reference>
<dbReference type="Proteomes" id="UP000199515">
    <property type="component" value="Unassembled WGS sequence"/>
</dbReference>